<dbReference type="SMART" id="SM00360">
    <property type="entry name" value="RRM"/>
    <property type="match status" value="1"/>
</dbReference>
<feature type="domain" description="RRM" evidence="2">
    <location>
        <begin position="6"/>
        <end position="87"/>
    </location>
</feature>
<evidence type="ECO:0000256" key="1">
    <source>
        <dbReference type="PROSITE-ProRule" id="PRU00176"/>
    </source>
</evidence>
<dbReference type="PANTHER" id="PTHR14738">
    <property type="entry name" value="ZINC FINGER CCCH DOMAIN-CONTAINING PROTEIN 14"/>
    <property type="match status" value="1"/>
</dbReference>
<keyword evidence="1" id="KW-0694">RNA-binding</keyword>
<dbReference type="Gene3D" id="3.30.70.330">
    <property type="match status" value="1"/>
</dbReference>
<evidence type="ECO:0000313" key="3">
    <source>
        <dbReference type="EMBL" id="BAT06147.1"/>
    </source>
</evidence>
<dbReference type="SUPFAM" id="SSF54928">
    <property type="entry name" value="RNA-binding domain, RBD"/>
    <property type="match status" value="1"/>
</dbReference>
<dbReference type="InterPro" id="IPR035979">
    <property type="entry name" value="RBD_domain_sf"/>
</dbReference>
<dbReference type="Gramene" id="Os08t0504600-02">
    <property type="protein sequence ID" value="Os08t0504600-02"/>
    <property type="gene ID" value="Os08g0504600"/>
</dbReference>
<evidence type="ECO:0000313" key="4">
    <source>
        <dbReference type="Proteomes" id="UP000059680"/>
    </source>
</evidence>
<accession>A0A0P0XHQ4</accession>
<dbReference type="Proteomes" id="UP000059680">
    <property type="component" value="Chromosome 8"/>
</dbReference>
<keyword evidence="4" id="KW-1185">Reference proteome</keyword>
<protein>
    <submittedName>
        <fullName evidence="3">Os08g0504600 protein</fullName>
    </submittedName>
</protein>
<dbReference type="Pfam" id="PF00076">
    <property type="entry name" value="RRM_1"/>
    <property type="match status" value="1"/>
</dbReference>
<evidence type="ECO:0000259" key="2">
    <source>
        <dbReference type="PROSITE" id="PS50102"/>
    </source>
</evidence>
<dbReference type="GO" id="GO:0043488">
    <property type="term" value="P:regulation of mRNA stability"/>
    <property type="evidence" value="ECO:0007669"/>
    <property type="project" value="InterPro"/>
</dbReference>
<gene>
    <name evidence="3" type="ordered locus">Os08g0504600</name>
    <name evidence="3" type="ORF">OSNPB_080504600</name>
</gene>
<dbReference type="ExpressionAtlas" id="A0A0P0XHQ4">
    <property type="expression patterns" value="baseline and differential"/>
</dbReference>
<dbReference type="InterPro" id="IPR000504">
    <property type="entry name" value="RRM_dom"/>
</dbReference>
<sequence length="166" mass="18031">MVSCPIFLYLCQFYLKVHFGATKDALSRHFNKFGAVLKVVIVTNAATGQPTGSAYVEFLHKESAERALSLNGTSFMARILKVVRRSSHEAAHFYGWPGGGRTSMYARHGRMAYPRGGLPGSTFRGRAPMIAGARSLQWKREPSVTDSNTGATVALPSAEQVLPPAT</sequence>
<dbReference type="AlphaFoldDB" id="A0A0P0XHQ4"/>
<dbReference type="EMBL" id="AP014964">
    <property type="protein sequence ID" value="BAT06147.1"/>
    <property type="molecule type" value="Genomic_DNA"/>
</dbReference>
<dbReference type="InterPro" id="IPR012677">
    <property type="entry name" value="Nucleotide-bd_a/b_plait_sf"/>
</dbReference>
<evidence type="ECO:0007829" key="5">
    <source>
        <dbReference type="ProteomicsDB" id="A0A0P0XHQ4"/>
    </source>
</evidence>
<reference evidence="4" key="1">
    <citation type="journal article" date="2005" name="Nature">
        <title>The map-based sequence of the rice genome.</title>
        <authorList>
            <consortium name="International rice genome sequencing project (IRGSP)"/>
            <person name="Matsumoto T."/>
            <person name="Wu J."/>
            <person name="Kanamori H."/>
            <person name="Katayose Y."/>
            <person name="Fujisawa M."/>
            <person name="Namiki N."/>
            <person name="Mizuno H."/>
            <person name="Yamamoto K."/>
            <person name="Antonio B.A."/>
            <person name="Baba T."/>
            <person name="Sakata K."/>
            <person name="Nagamura Y."/>
            <person name="Aoki H."/>
            <person name="Arikawa K."/>
            <person name="Arita K."/>
            <person name="Bito T."/>
            <person name="Chiden Y."/>
            <person name="Fujitsuka N."/>
            <person name="Fukunaka R."/>
            <person name="Hamada M."/>
            <person name="Harada C."/>
            <person name="Hayashi A."/>
            <person name="Hijishita S."/>
            <person name="Honda M."/>
            <person name="Hosokawa S."/>
            <person name="Ichikawa Y."/>
            <person name="Idonuma A."/>
            <person name="Iijima M."/>
            <person name="Ikeda M."/>
            <person name="Ikeno M."/>
            <person name="Ito K."/>
            <person name="Ito S."/>
            <person name="Ito T."/>
            <person name="Ito Y."/>
            <person name="Ito Y."/>
            <person name="Iwabuchi A."/>
            <person name="Kamiya K."/>
            <person name="Karasawa W."/>
            <person name="Kurita K."/>
            <person name="Katagiri S."/>
            <person name="Kikuta A."/>
            <person name="Kobayashi H."/>
            <person name="Kobayashi N."/>
            <person name="Machita K."/>
            <person name="Maehara T."/>
            <person name="Masukawa M."/>
            <person name="Mizubayashi T."/>
            <person name="Mukai Y."/>
            <person name="Nagasaki H."/>
            <person name="Nagata Y."/>
            <person name="Naito S."/>
            <person name="Nakashima M."/>
            <person name="Nakama Y."/>
            <person name="Nakamichi Y."/>
            <person name="Nakamura M."/>
            <person name="Meguro A."/>
            <person name="Negishi M."/>
            <person name="Ohta I."/>
            <person name="Ohta T."/>
            <person name="Okamoto M."/>
            <person name="Ono N."/>
            <person name="Saji S."/>
            <person name="Sakaguchi M."/>
            <person name="Sakai K."/>
            <person name="Shibata M."/>
            <person name="Shimokawa T."/>
            <person name="Song J."/>
            <person name="Takazaki Y."/>
            <person name="Terasawa K."/>
            <person name="Tsugane M."/>
            <person name="Tsuji K."/>
            <person name="Ueda S."/>
            <person name="Waki K."/>
            <person name="Yamagata H."/>
            <person name="Yamamoto M."/>
            <person name="Yamamoto S."/>
            <person name="Yamane H."/>
            <person name="Yoshiki S."/>
            <person name="Yoshihara R."/>
            <person name="Yukawa K."/>
            <person name="Zhong H."/>
            <person name="Yano M."/>
            <person name="Yuan Q."/>
            <person name="Ouyang S."/>
            <person name="Liu J."/>
            <person name="Jones K.M."/>
            <person name="Gansberger K."/>
            <person name="Moffat K."/>
            <person name="Hill J."/>
            <person name="Bera J."/>
            <person name="Fadrosh D."/>
            <person name="Jin S."/>
            <person name="Johri S."/>
            <person name="Kim M."/>
            <person name="Overton L."/>
            <person name="Reardon M."/>
            <person name="Tsitrin T."/>
            <person name="Vuong H."/>
            <person name="Weaver B."/>
            <person name="Ciecko A."/>
            <person name="Tallon L."/>
            <person name="Jackson J."/>
            <person name="Pai G."/>
            <person name="Aken S.V."/>
            <person name="Utterback T."/>
            <person name="Reidmuller S."/>
            <person name="Feldblyum T."/>
            <person name="Hsiao J."/>
            <person name="Zismann V."/>
            <person name="Iobst S."/>
            <person name="de Vazeille A.R."/>
            <person name="Buell C.R."/>
            <person name="Ying K."/>
            <person name="Li Y."/>
            <person name="Lu T."/>
            <person name="Huang Y."/>
            <person name="Zhao Q."/>
            <person name="Feng Q."/>
            <person name="Zhang L."/>
            <person name="Zhu J."/>
            <person name="Weng Q."/>
            <person name="Mu J."/>
            <person name="Lu Y."/>
            <person name="Fan D."/>
            <person name="Liu Y."/>
            <person name="Guan J."/>
            <person name="Zhang Y."/>
            <person name="Yu S."/>
            <person name="Liu X."/>
            <person name="Zhang Y."/>
            <person name="Hong G."/>
            <person name="Han B."/>
            <person name="Choisne N."/>
            <person name="Demange N."/>
            <person name="Orjeda G."/>
            <person name="Samain S."/>
            <person name="Cattolico L."/>
            <person name="Pelletier E."/>
            <person name="Couloux A."/>
            <person name="Segurens B."/>
            <person name="Wincker P."/>
            <person name="D'Hont A."/>
            <person name="Scarpelli C."/>
            <person name="Weissenbach J."/>
            <person name="Salanoubat M."/>
            <person name="Quetier F."/>
            <person name="Yu Y."/>
            <person name="Kim H.R."/>
            <person name="Rambo T."/>
            <person name="Currie J."/>
            <person name="Collura K."/>
            <person name="Luo M."/>
            <person name="Yang T."/>
            <person name="Ammiraju J.S.S."/>
            <person name="Engler F."/>
            <person name="Soderlund C."/>
            <person name="Wing R.A."/>
            <person name="Palmer L.E."/>
            <person name="de la Bastide M."/>
            <person name="Spiegel L."/>
            <person name="Nascimento L."/>
            <person name="Zutavern T."/>
            <person name="O'Shaughnessy A."/>
            <person name="Dike S."/>
            <person name="Dedhia N."/>
            <person name="Preston R."/>
            <person name="Balija V."/>
            <person name="McCombie W.R."/>
            <person name="Chow T."/>
            <person name="Chen H."/>
            <person name="Chung M."/>
            <person name="Chen C."/>
            <person name="Shaw J."/>
            <person name="Wu H."/>
            <person name="Hsiao K."/>
            <person name="Chao Y."/>
            <person name="Chu M."/>
            <person name="Cheng C."/>
            <person name="Hour A."/>
            <person name="Lee P."/>
            <person name="Lin S."/>
            <person name="Lin Y."/>
            <person name="Liou J."/>
            <person name="Liu S."/>
            <person name="Hsing Y."/>
            <person name="Raghuvanshi S."/>
            <person name="Mohanty A."/>
            <person name="Bharti A.K."/>
            <person name="Gaur A."/>
            <person name="Gupta V."/>
            <person name="Kumar D."/>
            <person name="Ravi V."/>
            <person name="Vij S."/>
            <person name="Kapur A."/>
            <person name="Khurana P."/>
            <person name="Khurana P."/>
            <person name="Khurana J.P."/>
            <person name="Tyagi A.K."/>
            <person name="Gaikwad K."/>
            <person name="Singh A."/>
            <person name="Dalal V."/>
            <person name="Srivastava S."/>
            <person name="Dixit A."/>
            <person name="Pal A.K."/>
            <person name="Ghazi I.A."/>
            <person name="Yadav M."/>
            <person name="Pandit A."/>
            <person name="Bhargava A."/>
            <person name="Sureshbabu K."/>
            <person name="Batra K."/>
            <person name="Sharma T.R."/>
            <person name="Mohapatra T."/>
            <person name="Singh N.K."/>
            <person name="Messing J."/>
            <person name="Nelson A.B."/>
            <person name="Fuks G."/>
            <person name="Kavchok S."/>
            <person name="Keizer G."/>
            <person name="Linton E."/>
            <person name="Llaca V."/>
            <person name="Song R."/>
            <person name="Tanyolac B."/>
            <person name="Young S."/>
            <person name="Ho-Il K."/>
            <person name="Hahn J.H."/>
            <person name="Sangsakoo G."/>
            <person name="Vanavichit A."/>
            <person name="de Mattos Luiz.A.T."/>
            <person name="Zimmer P.D."/>
            <person name="Malone G."/>
            <person name="Dellagostin O."/>
            <person name="de Oliveira A.C."/>
            <person name="Bevan M."/>
            <person name="Bancroft I."/>
            <person name="Minx P."/>
            <person name="Cordum H."/>
            <person name="Wilson R."/>
            <person name="Cheng Z."/>
            <person name="Jin W."/>
            <person name="Jiang J."/>
            <person name="Leong S.A."/>
            <person name="Iwama H."/>
            <person name="Gojobori T."/>
            <person name="Itoh T."/>
            <person name="Niimura Y."/>
            <person name="Fujii Y."/>
            <person name="Habara T."/>
            <person name="Sakai H."/>
            <person name="Sato Y."/>
            <person name="Wilson G."/>
            <person name="Kumar K."/>
            <person name="McCouch S."/>
            <person name="Juretic N."/>
            <person name="Hoen D."/>
            <person name="Wright S."/>
            <person name="Bruskiewich R."/>
            <person name="Bureau T."/>
            <person name="Miyao A."/>
            <person name="Hirochika H."/>
            <person name="Nishikawa T."/>
            <person name="Kadowaki K."/>
            <person name="Sugiura M."/>
            <person name="Burr B."/>
            <person name="Sasaki T."/>
        </authorList>
    </citation>
    <scope>NUCLEOTIDE SEQUENCE [LARGE SCALE GENOMIC DNA]</scope>
    <source>
        <strain evidence="4">cv. Nipponbare</strain>
    </source>
</reference>
<dbReference type="GO" id="GO:0008143">
    <property type="term" value="F:poly(A) binding"/>
    <property type="evidence" value="ECO:0007669"/>
    <property type="project" value="InterPro"/>
</dbReference>
<dbReference type="PROSITE" id="PS50102">
    <property type="entry name" value="RRM"/>
    <property type="match status" value="1"/>
</dbReference>
<organism evidence="3 4">
    <name type="scientific">Oryza sativa subsp. japonica</name>
    <name type="common">Rice</name>
    <dbReference type="NCBI Taxonomy" id="39947"/>
    <lineage>
        <taxon>Eukaryota</taxon>
        <taxon>Viridiplantae</taxon>
        <taxon>Streptophyta</taxon>
        <taxon>Embryophyta</taxon>
        <taxon>Tracheophyta</taxon>
        <taxon>Spermatophyta</taxon>
        <taxon>Magnoliopsida</taxon>
        <taxon>Liliopsida</taxon>
        <taxon>Poales</taxon>
        <taxon>Poaceae</taxon>
        <taxon>BOP clade</taxon>
        <taxon>Oryzoideae</taxon>
        <taxon>Oryzeae</taxon>
        <taxon>Oryzinae</taxon>
        <taxon>Oryza</taxon>
        <taxon>Oryza sativa</taxon>
    </lineage>
</organism>
<proteinExistence type="evidence at protein level"/>
<name>A0A0P0XHQ4_ORYSJ</name>
<reference evidence="3 4" key="3">
    <citation type="journal article" date="2013" name="Rice">
        <title>Improvement of the Oryza sativa Nipponbare reference genome using next generation sequence and optical map data.</title>
        <authorList>
            <person name="Kawahara Y."/>
            <person name="de la Bastide M."/>
            <person name="Hamilton J.P."/>
            <person name="Kanamori H."/>
            <person name="McCombie W.R."/>
            <person name="Ouyang S."/>
            <person name="Schwartz D.C."/>
            <person name="Tanaka T."/>
            <person name="Wu J."/>
            <person name="Zhou S."/>
            <person name="Childs K.L."/>
            <person name="Davidson R.M."/>
            <person name="Lin H."/>
            <person name="Quesada-Ocampo L."/>
            <person name="Vaillancourt B."/>
            <person name="Sakai H."/>
            <person name="Lee S.S."/>
            <person name="Kim J."/>
            <person name="Numa H."/>
            <person name="Itoh T."/>
            <person name="Buell C.R."/>
            <person name="Matsumoto T."/>
        </authorList>
    </citation>
    <scope>NUCLEOTIDE SEQUENCE [LARGE SCALE GENOMIC DNA]</scope>
    <source>
        <strain evidence="4">cv. Nipponbare</strain>
    </source>
</reference>
<reference evidence="3 4" key="2">
    <citation type="journal article" date="2013" name="Plant Cell Physiol.">
        <title>Rice Annotation Project Database (RAP-DB): an integrative and interactive database for rice genomics.</title>
        <authorList>
            <person name="Sakai H."/>
            <person name="Lee S.S."/>
            <person name="Tanaka T."/>
            <person name="Numa H."/>
            <person name="Kim J."/>
            <person name="Kawahara Y."/>
            <person name="Wakimoto H."/>
            <person name="Yang C.C."/>
            <person name="Iwamoto M."/>
            <person name="Abe T."/>
            <person name="Yamada Y."/>
            <person name="Muto A."/>
            <person name="Inokuchi H."/>
            <person name="Ikemura T."/>
            <person name="Matsumoto T."/>
            <person name="Sasaki T."/>
            <person name="Itoh T."/>
        </authorList>
    </citation>
    <scope>NUCLEOTIDE SEQUENCE [LARGE SCALE GENOMIC DNA]</scope>
    <source>
        <strain evidence="4">cv. Nipponbare</strain>
    </source>
</reference>
<dbReference type="InterPro" id="IPR040366">
    <property type="entry name" value="Nab2/ZC3H14"/>
</dbReference>
<keyword evidence="5" id="KW-1267">Proteomics identification</keyword>
<dbReference type="PANTHER" id="PTHR14738:SF32">
    <property type="entry name" value="RNA BINDING (RRM_RBD_RNP MOTIFS) FAMILY PROTEIN"/>
    <property type="match status" value="1"/>
</dbReference>